<dbReference type="AlphaFoldDB" id="A0A124GNM7"/>
<name>A0A124GNM7_PICGL</name>
<accession>A0A124GNM7</accession>
<protein>
    <submittedName>
        <fullName evidence="1">Uncharacterized protein</fullName>
    </submittedName>
</protein>
<geneLocation type="mitochondrion" evidence="1"/>
<sequence>MNCPGSNYKPSLLAASFFILPRPAIKAPKTSSLAHKVCCSWSSSNACKGQCLQGSLLYCCDILHTTVRCPPGLRLCLCLVYKSLQLVGQGVCLQADFLRDPPTLLYSIQGFPDCLKVTIWPPSPIHSSFAYVMTSPGCKPTHGSQLSM</sequence>
<evidence type="ECO:0000313" key="1">
    <source>
        <dbReference type="EMBL" id="KUM49282.1"/>
    </source>
</evidence>
<dbReference type="EMBL" id="LKAM01000003">
    <property type="protein sequence ID" value="KUM49282.1"/>
    <property type="molecule type" value="Genomic_DNA"/>
</dbReference>
<keyword evidence="1" id="KW-0496">Mitochondrion</keyword>
<comment type="caution">
    <text evidence="1">The sequence shown here is derived from an EMBL/GenBank/DDBJ whole genome shotgun (WGS) entry which is preliminary data.</text>
</comment>
<organism evidence="1">
    <name type="scientific">Picea glauca</name>
    <name type="common">White spruce</name>
    <name type="synonym">Pinus glauca</name>
    <dbReference type="NCBI Taxonomy" id="3330"/>
    <lineage>
        <taxon>Eukaryota</taxon>
        <taxon>Viridiplantae</taxon>
        <taxon>Streptophyta</taxon>
        <taxon>Embryophyta</taxon>
        <taxon>Tracheophyta</taxon>
        <taxon>Spermatophyta</taxon>
        <taxon>Pinopsida</taxon>
        <taxon>Pinidae</taxon>
        <taxon>Conifers I</taxon>
        <taxon>Pinales</taxon>
        <taxon>Pinaceae</taxon>
        <taxon>Picea</taxon>
    </lineage>
</organism>
<proteinExistence type="predicted"/>
<gene>
    <name evidence="1" type="ORF">ABT39_MTgene3831</name>
</gene>
<reference evidence="1" key="1">
    <citation type="journal article" date="2015" name="Genome Biol. Evol.">
        <title>Organellar Genomes of White Spruce (Picea glauca): Assembly and Annotation.</title>
        <authorList>
            <person name="Jackman S.D."/>
            <person name="Warren R.L."/>
            <person name="Gibb E.A."/>
            <person name="Vandervalk B.P."/>
            <person name="Mohamadi H."/>
            <person name="Chu J."/>
            <person name="Raymond A."/>
            <person name="Pleasance S."/>
            <person name="Coope R."/>
            <person name="Wildung M.R."/>
            <person name="Ritland C.E."/>
            <person name="Bousquet J."/>
            <person name="Jones S.J."/>
            <person name="Bohlmann J."/>
            <person name="Birol I."/>
        </authorList>
    </citation>
    <scope>NUCLEOTIDE SEQUENCE [LARGE SCALE GENOMIC DNA]</scope>
    <source>
        <tissue evidence="1">Flushing bud</tissue>
    </source>
</reference>